<evidence type="ECO:0000256" key="4">
    <source>
        <dbReference type="ARBA" id="ARBA00022723"/>
    </source>
</evidence>
<comment type="similarity">
    <text evidence="2 8">Belongs to the cytochrome P450 family.</text>
</comment>
<keyword evidence="7 8" id="KW-0503">Monooxygenase</keyword>
<dbReference type="Pfam" id="PF00067">
    <property type="entry name" value="p450"/>
    <property type="match status" value="1"/>
</dbReference>
<dbReference type="EMBL" id="JAUMSQ010000001">
    <property type="protein sequence ID" value="MDO3634159.1"/>
    <property type="molecule type" value="Genomic_DNA"/>
</dbReference>
<evidence type="ECO:0000256" key="6">
    <source>
        <dbReference type="ARBA" id="ARBA00023004"/>
    </source>
</evidence>
<dbReference type="InterPro" id="IPR001128">
    <property type="entry name" value="Cyt_P450"/>
</dbReference>
<dbReference type="PRINTS" id="PR00385">
    <property type="entry name" value="P450"/>
</dbReference>
<dbReference type="RefSeq" id="WP_302912330.1">
    <property type="nucleotide sequence ID" value="NZ_JAUMSQ010000001.1"/>
</dbReference>
<keyword evidence="6 8" id="KW-0408">Iron</keyword>
<evidence type="ECO:0000256" key="3">
    <source>
        <dbReference type="ARBA" id="ARBA00022617"/>
    </source>
</evidence>
<evidence type="ECO:0000256" key="8">
    <source>
        <dbReference type="RuleBase" id="RU000461"/>
    </source>
</evidence>
<evidence type="ECO:0000256" key="2">
    <source>
        <dbReference type="ARBA" id="ARBA00010617"/>
    </source>
</evidence>
<evidence type="ECO:0000313" key="9">
    <source>
        <dbReference type="EMBL" id="MDO3634159.1"/>
    </source>
</evidence>
<comment type="caution">
    <text evidence="9">The sequence shown here is derived from an EMBL/GenBank/DDBJ whole genome shotgun (WGS) entry which is preliminary data.</text>
</comment>
<keyword evidence="5 8" id="KW-0560">Oxidoreductase</keyword>
<dbReference type="Gene3D" id="1.10.630.10">
    <property type="entry name" value="Cytochrome P450"/>
    <property type="match status" value="1"/>
</dbReference>
<comment type="cofactor">
    <cofactor evidence="1">
        <name>heme</name>
        <dbReference type="ChEBI" id="CHEBI:30413"/>
    </cofactor>
</comment>
<keyword evidence="4 8" id="KW-0479">Metal-binding</keyword>
<proteinExistence type="inferred from homology"/>
<protein>
    <submittedName>
        <fullName evidence="9">Cytochrome P450</fullName>
    </submittedName>
</protein>
<dbReference type="InterPro" id="IPR036396">
    <property type="entry name" value="Cyt_P450_sf"/>
</dbReference>
<evidence type="ECO:0000256" key="5">
    <source>
        <dbReference type="ARBA" id="ARBA00023002"/>
    </source>
</evidence>
<evidence type="ECO:0000313" key="10">
    <source>
        <dbReference type="Proteomes" id="UP001168823"/>
    </source>
</evidence>
<evidence type="ECO:0000256" key="7">
    <source>
        <dbReference type="ARBA" id="ARBA00023033"/>
    </source>
</evidence>
<evidence type="ECO:0000256" key="1">
    <source>
        <dbReference type="ARBA" id="ARBA00001971"/>
    </source>
</evidence>
<gene>
    <name evidence="9" type="ORF">Q2100_00190</name>
</gene>
<dbReference type="InterPro" id="IPR002397">
    <property type="entry name" value="Cyt_P450_B"/>
</dbReference>
<accession>A0ABT8U8N7</accession>
<dbReference type="PRINTS" id="PR00359">
    <property type="entry name" value="BP450"/>
</dbReference>
<reference evidence="9" key="1">
    <citation type="submission" date="2023-07" db="EMBL/GenBank/DDBJ databases">
        <title>Mycolicibacterium sp. nov., a novel bacterial species.</title>
        <authorList>
            <person name="Cao Y."/>
        </authorList>
    </citation>
    <scope>NUCLEOTIDE SEQUENCE</scope>
    <source>
        <strain evidence="9">KC 300</strain>
    </source>
</reference>
<keyword evidence="10" id="KW-1185">Reference proteome</keyword>
<dbReference type="PANTHER" id="PTHR46696">
    <property type="entry name" value="P450, PUTATIVE (EUROFUNG)-RELATED"/>
    <property type="match status" value="1"/>
</dbReference>
<dbReference type="PANTHER" id="PTHR46696:SF4">
    <property type="entry name" value="BIOTIN BIOSYNTHESIS CYTOCHROME P450"/>
    <property type="match status" value="1"/>
</dbReference>
<dbReference type="CDD" id="cd11078">
    <property type="entry name" value="CYP130-like"/>
    <property type="match status" value="1"/>
</dbReference>
<keyword evidence="3 8" id="KW-0349">Heme</keyword>
<sequence>MTTSAVGELYYDPWNIELNADPYPMLGRLREEAPLYYNAEHDFFALSRFDDVNRGLVDHLTFSSARGAVLEIIKSGMEIPPGLLVFEDPPIHDIHRNLLSRAFTPRKINALEPKIREFTQRCLDLVSASSGFDFVKQLGAVMPMRVVGMLFGIPEDYQRLVQEDGDRHVRVDRGGSMTDNPDGALSDGQVFADFIDWRTDHPSDDLTTELLKAEFEDETGTRRRLHRDELLIFMNLVAVAGAETTTRLIGWSGKLLSEHPDQRRQLAGDRALLPGAVEEILRYEPPALQAARYVRRDVEYHGRTIPEGSAMLMLIGAANRDPRRFGADAGVFDITRPIRQHLTFGVGAHYCLGNALARIEGRIALDEILNRFPDWEVDLDHAVLSPSSTVRGWDSMPARITRDPIDQGANN</sequence>
<organism evidence="9 10">
    <name type="scientific">Mycolicibacterium arseniciresistens</name>
    <dbReference type="NCBI Taxonomy" id="3062257"/>
    <lineage>
        <taxon>Bacteria</taxon>
        <taxon>Bacillati</taxon>
        <taxon>Actinomycetota</taxon>
        <taxon>Actinomycetes</taxon>
        <taxon>Mycobacteriales</taxon>
        <taxon>Mycobacteriaceae</taxon>
        <taxon>Mycolicibacterium</taxon>
    </lineage>
</organism>
<dbReference type="SUPFAM" id="SSF48264">
    <property type="entry name" value="Cytochrome P450"/>
    <property type="match status" value="1"/>
</dbReference>
<dbReference type="InterPro" id="IPR017972">
    <property type="entry name" value="Cyt_P450_CS"/>
</dbReference>
<dbReference type="PROSITE" id="PS00086">
    <property type="entry name" value="CYTOCHROME_P450"/>
    <property type="match status" value="1"/>
</dbReference>
<dbReference type="Proteomes" id="UP001168823">
    <property type="component" value="Unassembled WGS sequence"/>
</dbReference>
<name>A0ABT8U8N7_9MYCO</name>